<proteinExistence type="predicted"/>
<gene>
    <name evidence="1" type="ORF">H257_05967</name>
</gene>
<sequence length="119" mass="13930">MFVGALYRFLLRANYIGYFRISEILNLMWDDVALQHDGDSQYVSLRLRWHKKASVQRDCQIYHLVDKKSFTCLRVCGLFSDYVGLVNRASPNLASLFVCFSCLHTQIVWDPKTQLVQTY</sequence>
<dbReference type="InterPro" id="IPR011010">
    <property type="entry name" value="DNA_brk_join_enz"/>
</dbReference>
<name>W4GNZ6_APHAT</name>
<dbReference type="EMBL" id="KI913124">
    <property type="protein sequence ID" value="ETV81442.1"/>
    <property type="molecule type" value="Genomic_DNA"/>
</dbReference>
<protein>
    <submittedName>
        <fullName evidence="1">Uncharacterized protein</fullName>
    </submittedName>
</protein>
<dbReference type="GO" id="GO:0003677">
    <property type="term" value="F:DNA binding"/>
    <property type="evidence" value="ECO:0007669"/>
    <property type="project" value="InterPro"/>
</dbReference>
<dbReference type="RefSeq" id="XP_009829300.1">
    <property type="nucleotide sequence ID" value="XM_009830998.1"/>
</dbReference>
<dbReference type="GeneID" id="20807963"/>
<dbReference type="VEuPathDB" id="FungiDB:H257_05967"/>
<reference evidence="1" key="1">
    <citation type="submission" date="2013-12" db="EMBL/GenBank/DDBJ databases">
        <title>The Genome Sequence of Aphanomyces astaci APO3.</title>
        <authorList>
            <consortium name="The Broad Institute Genomics Platform"/>
            <person name="Russ C."/>
            <person name="Tyler B."/>
            <person name="van West P."/>
            <person name="Dieguez-Uribeondo J."/>
            <person name="Young S.K."/>
            <person name="Zeng Q."/>
            <person name="Gargeya S."/>
            <person name="Fitzgerald M."/>
            <person name="Abouelleil A."/>
            <person name="Alvarado L."/>
            <person name="Chapman S.B."/>
            <person name="Gainer-Dewar J."/>
            <person name="Goldberg J."/>
            <person name="Griggs A."/>
            <person name="Gujja S."/>
            <person name="Hansen M."/>
            <person name="Howarth C."/>
            <person name="Imamovic A."/>
            <person name="Ireland A."/>
            <person name="Larimer J."/>
            <person name="McCowan C."/>
            <person name="Murphy C."/>
            <person name="Pearson M."/>
            <person name="Poon T.W."/>
            <person name="Priest M."/>
            <person name="Roberts A."/>
            <person name="Saif S."/>
            <person name="Shea T."/>
            <person name="Sykes S."/>
            <person name="Wortman J."/>
            <person name="Nusbaum C."/>
            <person name="Birren B."/>
        </authorList>
    </citation>
    <scope>NUCLEOTIDE SEQUENCE [LARGE SCALE GENOMIC DNA]</scope>
    <source>
        <strain evidence="1">APO3</strain>
    </source>
</reference>
<dbReference type="AlphaFoldDB" id="W4GNZ6"/>
<dbReference type="OrthoDB" id="76102at2759"/>
<dbReference type="SUPFAM" id="SSF56349">
    <property type="entry name" value="DNA breaking-rejoining enzymes"/>
    <property type="match status" value="1"/>
</dbReference>
<accession>W4GNZ6</accession>
<organism evidence="1">
    <name type="scientific">Aphanomyces astaci</name>
    <name type="common">Crayfish plague agent</name>
    <dbReference type="NCBI Taxonomy" id="112090"/>
    <lineage>
        <taxon>Eukaryota</taxon>
        <taxon>Sar</taxon>
        <taxon>Stramenopiles</taxon>
        <taxon>Oomycota</taxon>
        <taxon>Saprolegniomycetes</taxon>
        <taxon>Saprolegniales</taxon>
        <taxon>Verrucalvaceae</taxon>
        <taxon>Aphanomyces</taxon>
    </lineage>
</organism>
<evidence type="ECO:0000313" key="1">
    <source>
        <dbReference type="EMBL" id="ETV81442.1"/>
    </source>
</evidence>